<dbReference type="EMBL" id="LR812090">
    <property type="protein sequence ID" value="CAB9493543.1"/>
    <property type="molecule type" value="Genomic_DNA"/>
</dbReference>
<organism evidence="1 2">
    <name type="scientific">Alteromonas macleodii</name>
    <name type="common">Pseudoalteromonas macleodii</name>
    <dbReference type="NCBI Taxonomy" id="28108"/>
    <lineage>
        <taxon>Bacteria</taxon>
        <taxon>Pseudomonadati</taxon>
        <taxon>Pseudomonadota</taxon>
        <taxon>Gammaproteobacteria</taxon>
        <taxon>Alteromonadales</taxon>
        <taxon>Alteromonadaceae</taxon>
        <taxon>Alteromonas/Salinimonas group</taxon>
        <taxon>Alteromonas</taxon>
    </lineage>
</organism>
<protein>
    <submittedName>
        <fullName evidence="1">Glycosyltransferase, family GT4</fullName>
        <ecNumber evidence="1">2.4.1.-</ecNumber>
    </submittedName>
</protein>
<evidence type="ECO:0000313" key="2">
    <source>
        <dbReference type="Proteomes" id="UP000509458"/>
    </source>
</evidence>
<dbReference type="RefSeq" id="WP_179983062.1">
    <property type="nucleotide sequence ID" value="NZ_LR812090.1"/>
</dbReference>
<dbReference type="AlphaFoldDB" id="A0A6T9Y0B4"/>
<proteinExistence type="predicted"/>
<name>A0A6T9Y0B4_ALTMA</name>
<accession>A0A6T9Y0B4</accession>
<gene>
    <name evidence="1" type="ORF">ALFOR1_30463</name>
</gene>
<dbReference type="GO" id="GO:0016757">
    <property type="term" value="F:glycosyltransferase activity"/>
    <property type="evidence" value="ECO:0007669"/>
    <property type="project" value="UniProtKB-KW"/>
</dbReference>
<dbReference type="Proteomes" id="UP000509458">
    <property type="component" value="Chromosome"/>
</dbReference>
<sequence>MKQESMQKAFMYPPRSQNEFLDLNKKALHKLGYDVQPTDLTFIRYLLSHPKKAIVILNWVEDRVYGRSYKTTVQYFFKMVLLVIFSKVCAKKVIWIKHNFRPHNSRGSTKRFDFLCKLYSLLNIPPISLESYFSSPSLIHPLYKSDNELIEDDEETEQENTIDVLFFGGIKPYKNLDKVLLDWPSSLSLKIAGKCSDLSYTRKLEKIIKERGLNVDWDNRFLSSDELNEMLKSSKFVLLPHSDNTMISSGSFYHAIGEGCNVLVNASQFGRVKSEQHSFVHLVDIGKISKDLLQTIFVSKREVRKEVLACYGENRVVEAWNTVINNA</sequence>
<keyword evidence="1" id="KW-0808">Transferase</keyword>
<dbReference type="Gene3D" id="3.40.50.2000">
    <property type="entry name" value="Glycogen Phosphorylase B"/>
    <property type="match status" value="1"/>
</dbReference>
<evidence type="ECO:0000313" key="1">
    <source>
        <dbReference type="EMBL" id="CAB9493543.1"/>
    </source>
</evidence>
<reference evidence="1 2" key="1">
    <citation type="submission" date="2020-06" db="EMBL/GenBank/DDBJ databases">
        <authorList>
            <person name="Duchaud E."/>
        </authorList>
    </citation>
    <scope>NUCLEOTIDE SEQUENCE [LARGE SCALE GENOMIC DNA]</scope>
    <source>
        <strain evidence="1">Alteromonas fortis</strain>
    </source>
</reference>
<dbReference type="EC" id="2.4.1.-" evidence="1"/>
<keyword evidence="1" id="KW-0328">Glycosyltransferase</keyword>
<dbReference type="SUPFAM" id="SSF53756">
    <property type="entry name" value="UDP-Glycosyltransferase/glycogen phosphorylase"/>
    <property type="match status" value="1"/>
</dbReference>